<evidence type="ECO:0008006" key="4">
    <source>
        <dbReference type="Google" id="ProtNLM"/>
    </source>
</evidence>
<gene>
    <name evidence="2" type="ORF">Ato02nite_018180</name>
</gene>
<proteinExistence type="predicted"/>
<dbReference type="InterPro" id="IPR036890">
    <property type="entry name" value="HATPase_C_sf"/>
</dbReference>
<comment type="caution">
    <text evidence="2">The sequence shown here is derived from an EMBL/GenBank/DDBJ whole genome shotgun (WGS) entry which is preliminary data.</text>
</comment>
<dbReference type="AlphaFoldDB" id="A0A919T8W5"/>
<evidence type="ECO:0000313" key="2">
    <source>
        <dbReference type="EMBL" id="GIM90025.1"/>
    </source>
</evidence>
<keyword evidence="1" id="KW-0812">Transmembrane</keyword>
<feature type="transmembrane region" description="Helical" evidence="1">
    <location>
        <begin position="12"/>
        <end position="32"/>
    </location>
</feature>
<feature type="transmembrane region" description="Helical" evidence="1">
    <location>
        <begin position="38"/>
        <end position="57"/>
    </location>
</feature>
<protein>
    <recommendedName>
        <fullName evidence="4">Histidine kinase</fullName>
    </recommendedName>
</protein>
<name>A0A919T8W5_9ACTN</name>
<organism evidence="2 3">
    <name type="scientific">Paractinoplanes toevensis</name>
    <dbReference type="NCBI Taxonomy" id="571911"/>
    <lineage>
        <taxon>Bacteria</taxon>
        <taxon>Bacillati</taxon>
        <taxon>Actinomycetota</taxon>
        <taxon>Actinomycetes</taxon>
        <taxon>Micromonosporales</taxon>
        <taxon>Micromonosporaceae</taxon>
        <taxon>Paractinoplanes</taxon>
    </lineage>
</organism>
<accession>A0A919T8W5</accession>
<dbReference type="Gene3D" id="3.30.565.10">
    <property type="entry name" value="Histidine kinase-like ATPase, C-terminal domain"/>
    <property type="match status" value="1"/>
</dbReference>
<evidence type="ECO:0000313" key="3">
    <source>
        <dbReference type="Proteomes" id="UP000677082"/>
    </source>
</evidence>
<evidence type="ECO:0000256" key="1">
    <source>
        <dbReference type="SAM" id="Phobius"/>
    </source>
</evidence>
<dbReference type="SUPFAM" id="SSF55781">
    <property type="entry name" value="GAF domain-like"/>
    <property type="match status" value="1"/>
</dbReference>
<keyword evidence="1" id="KW-1133">Transmembrane helix</keyword>
<dbReference type="EMBL" id="BOQN01000022">
    <property type="protein sequence ID" value="GIM90025.1"/>
    <property type="molecule type" value="Genomic_DNA"/>
</dbReference>
<keyword evidence="3" id="KW-1185">Reference proteome</keyword>
<sequence length="428" mass="45889">MADPVTRLVRTILPAGVTFLLLVATAAVAGWAGASRPVALVLPFAVIAGATVLLTRLRKAVVTAAERITRRRVVTPYSALAEAVRHLRSPSLREALPGLAKALADGTGAQRSTIWLADGDRPAVIASYPIGRSGRPESTASLPALLSRPGIAHAVPLLDAGELRAVLAIEKPESPVTAQDRMLLNDIAHGTALLLRRATLNNELTEHVRRADRLVRELHDFRRRLGRAREVERRRLLTQLSRATSGRLDALRTHLTAARATLGGHGAGPALRLARAELDQLIDRFRVIARGVYPTVLRGQGPAAALEELVADLDRPVRLTGDLHARAGWAVESAAYQVTAAALEVLAAQPAAGEIRVRVTHGNTRVRILIEDPSPPVTAEQMRAALVDDVERLTALGGAVECADGKRGGLRLYAWLPDRPDTARESLP</sequence>
<reference evidence="2 3" key="1">
    <citation type="submission" date="2021-03" db="EMBL/GenBank/DDBJ databases">
        <title>Whole genome shotgun sequence of Actinoplanes toevensis NBRC 105298.</title>
        <authorList>
            <person name="Komaki H."/>
            <person name="Tamura T."/>
        </authorList>
    </citation>
    <scope>NUCLEOTIDE SEQUENCE [LARGE SCALE GENOMIC DNA]</scope>
    <source>
        <strain evidence="2 3">NBRC 105298</strain>
    </source>
</reference>
<dbReference type="Proteomes" id="UP000677082">
    <property type="component" value="Unassembled WGS sequence"/>
</dbReference>
<keyword evidence="1" id="KW-0472">Membrane</keyword>